<feature type="compositionally biased region" description="Polar residues" evidence="1">
    <location>
        <begin position="60"/>
        <end position="72"/>
    </location>
</feature>
<evidence type="ECO:0000313" key="3">
    <source>
        <dbReference type="Proteomes" id="UP000704738"/>
    </source>
</evidence>
<accession>A0ABD6N6C0</accession>
<protein>
    <submittedName>
        <fullName evidence="2">Uncharacterized protein</fullName>
    </submittedName>
</protein>
<evidence type="ECO:0000256" key="1">
    <source>
        <dbReference type="SAM" id="MobiDB-lite"/>
    </source>
</evidence>
<name>A0ABD6N6C0_9PSED</name>
<organism evidence="2 3">
    <name type="scientific">Pseudomonas hunanensis</name>
    <dbReference type="NCBI Taxonomy" id="1247546"/>
    <lineage>
        <taxon>Bacteria</taxon>
        <taxon>Pseudomonadati</taxon>
        <taxon>Pseudomonadota</taxon>
        <taxon>Gammaproteobacteria</taxon>
        <taxon>Pseudomonadales</taxon>
        <taxon>Pseudomonadaceae</taxon>
        <taxon>Pseudomonas</taxon>
    </lineage>
</organism>
<dbReference type="AlphaFoldDB" id="A0ABD6N6C0"/>
<evidence type="ECO:0000313" key="2">
    <source>
        <dbReference type="EMBL" id="NWL49445.1"/>
    </source>
</evidence>
<proteinExistence type="predicted"/>
<dbReference type="Proteomes" id="UP000704738">
    <property type="component" value="Unassembled WGS sequence"/>
</dbReference>
<comment type="caution">
    <text evidence="2">The sequence shown here is derived from an EMBL/GenBank/DDBJ whole genome shotgun (WGS) entry which is preliminary data.</text>
</comment>
<feature type="region of interest" description="Disordered" evidence="1">
    <location>
        <begin position="1"/>
        <end position="72"/>
    </location>
</feature>
<reference evidence="2 3" key="1">
    <citation type="submission" date="2018-06" db="EMBL/GenBank/DDBJ databases">
        <title>Bacteria isolated from soil of Wuhan.</title>
        <authorList>
            <person name="Xiang W."/>
            <person name="Huang C."/>
        </authorList>
    </citation>
    <scope>NUCLEOTIDE SEQUENCE [LARGE SCALE GENOMIC DNA]</scope>
    <source>
        <strain evidence="3">xwS4</strain>
    </source>
</reference>
<dbReference type="EMBL" id="QJRE01000119">
    <property type="protein sequence ID" value="NWL49445.1"/>
    <property type="molecule type" value="Genomic_DNA"/>
</dbReference>
<sequence>MMQGQKAVQPAGAGLPANTGEAGAMHRRVFSTAKAAPAGAVEAPASPDKGVNADSPEPTSPNNQRQSSPTHH</sequence>
<gene>
    <name evidence="2" type="ORF">DM819_27125</name>
</gene>
<feature type="compositionally biased region" description="Low complexity" evidence="1">
    <location>
        <begin position="33"/>
        <end position="47"/>
    </location>
</feature>